<keyword evidence="7" id="KW-1185">Reference proteome</keyword>
<evidence type="ECO:0000256" key="4">
    <source>
        <dbReference type="ARBA" id="ARBA00023049"/>
    </source>
</evidence>
<protein>
    <submittedName>
        <fullName evidence="6">Uncharacterized protein</fullName>
    </submittedName>
</protein>
<evidence type="ECO:0000256" key="5">
    <source>
        <dbReference type="SAM" id="MobiDB-lite"/>
    </source>
</evidence>
<dbReference type="AlphaFoldDB" id="A0ABD0LIA4"/>
<name>A0ABD0LIA4_9CAEN</name>
<dbReference type="PANTHER" id="PTHR31817:SF0">
    <property type="entry name" value="CHROMOSOME UNDETERMINED SCAFFOLD_67, WHOLE GENOME SHOTGUN SEQUENCE"/>
    <property type="match status" value="1"/>
</dbReference>
<accession>A0ABD0LIA4</accession>
<evidence type="ECO:0000313" key="7">
    <source>
        <dbReference type="Proteomes" id="UP001519460"/>
    </source>
</evidence>
<gene>
    <name evidence="6" type="ORF">BaRGS_00009935</name>
</gene>
<dbReference type="Pfam" id="PF08014">
    <property type="entry name" value="MATCAP"/>
    <property type="match status" value="1"/>
</dbReference>
<dbReference type="Proteomes" id="UP001519460">
    <property type="component" value="Unassembled WGS sequence"/>
</dbReference>
<evidence type="ECO:0000256" key="3">
    <source>
        <dbReference type="ARBA" id="ARBA00022801"/>
    </source>
</evidence>
<dbReference type="PANTHER" id="PTHR31817">
    <property type="match status" value="1"/>
</dbReference>
<proteinExistence type="predicted"/>
<dbReference type="EMBL" id="JACVVK020000048">
    <property type="protein sequence ID" value="KAK7498843.1"/>
    <property type="molecule type" value="Genomic_DNA"/>
</dbReference>
<evidence type="ECO:0000313" key="6">
    <source>
        <dbReference type="EMBL" id="KAK7498843.1"/>
    </source>
</evidence>
<dbReference type="InterPro" id="IPR012548">
    <property type="entry name" value="MATCAP"/>
</dbReference>
<feature type="compositionally biased region" description="Low complexity" evidence="5">
    <location>
        <begin position="125"/>
        <end position="146"/>
    </location>
</feature>
<evidence type="ECO:0000256" key="1">
    <source>
        <dbReference type="ARBA" id="ARBA00001947"/>
    </source>
</evidence>
<feature type="compositionally biased region" description="Basic residues" evidence="5">
    <location>
        <begin position="107"/>
        <end position="121"/>
    </location>
</feature>
<comment type="cofactor">
    <cofactor evidence="1">
        <name>Zn(2+)</name>
        <dbReference type="ChEBI" id="CHEBI:29105"/>
    </cofactor>
</comment>
<keyword evidence="3" id="KW-0378">Hydrolase</keyword>
<keyword evidence="4" id="KW-0482">Metalloprotease</keyword>
<dbReference type="GO" id="GO:0006508">
    <property type="term" value="P:proteolysis"/>
    <property type="evidence" value="ECO:0007669"/>
    <property type="project" value="UniProtKB-KW"/>
</dbReference>
<organism evidence="6 7">
    <name type="scientific">Batillaria attramentaria</name>
    <dbReference type="NCBI Taxonomy" id="370345"/>
    <lineage>
        <taxon>Eukaryota</taxon>
        <taxon>Metazoa</taxon>
        <taxon>Spiralia</taxon>
        <taxon>Lophotrochozoa</taxon>
        <taxon>Mollusca</taxon>
        <taxon>Gastropoda</taxon>
        <taxon>Caenogastropoda</taxon>
        <taxon>Sorbeoconcha</taxon>
        <taxon>Cerithioidea</taxon>
        <taxon>Batillariidae</taxon>
        <taxon>Batillaria</taxon>
    </lineage>
</organism>
<feature type="region of interest" description="Disordered" evidence="5">
    <location>
        <begin position="102"/>
        <end position="146"/>
    </location>
</feature>
<dbReference type="GO" id="GO:0008237">
    <property type="term" value="F:metallopeptidase activity"/>
    <property type="evidence" value="ECO:0007669"/>
    <property type="project" value="UniProtKB-KW"/>
</dbReference>
<dbReference type="SMART" id="SM01154">
    <property type="entry name" value="DUF1704"/>
    <property type="match status" value="1"/>
</dbReference>
<evidence type="ECO:0000256" key="2">
    <source>
        <dbReference type="ARBA" id="ARBA00022670"/>
    </source>
</evidence>
<comment type="caution">
    <text evidence="6">The sequence shown here is derived from an EMBL/GenBank/DDBJ whole genome shotgun (WGS) entry which is preliminary data.</text>
</comment>
<keyword evidence="2" id="KW-0645">Protease</keyword>
<reference evidence="6 7" key="1">
    <citation type="journal article" date="2023" name="Sci. Data">
        <title>Genome assembly of the Korean intertidal mud-creeper Batillaria attramentaria.</title>
        <authorList>
            <person name="Patra A.K."/>
            <person name="Ho P.T."/>
            <person name="Jun S."/>
            <person name="Lee S.J."/>
            <person name="Kim Y."/>
            <person name="Won Y.J."/>
        </authorList>
    </citation>
    <scope>NUCLEOTIDE SEQUENCE [LARGE SCALE GENOMIC DNA]</scope>
    <source>
        <strain evidence="6">Wonlab-2016</strain>
    </source>
</reference>
<sequence length="535" mass="61587">MTGSKVKRSWAVRVPLSKYQKFRLPKSTNSGENACVDMRVANKITVQITMVEEKTKRGINIYWQRKNYLGSALWRHEPMLPLRCLMDRVTTPKAMQCSTEIIPSEKKSRRRGKKKLLRHRKSETSASWTVLSSPSSTPSNGSSNAVASTTVLSTKFDTGKQLTRLPKLRVNSARFDVLSTPPPRNIGAPAAALAPPSERRKKLPLLAAIKPENEKSECERFMRANFNYNPFFLYRNPADEEMMERFSTPSDQYLPIAIHIMEEAIQHFGSYENFEEHTGGRVLTRVQILSLVRRYLKKEDLESEIQVNLSEDLLSRGSMTQKKGRPQLNVRVFNLRENWCDGLLRHEIGTHYLRSCNNRLQPWGLGRQRRELCLQHFNPTEEGLASLHSVLFRPQPYLWRAALLYYVTHKAAHLSFRDLFLDLGKFVQSPTVRWDYCVRAKRGQSDTSLPGTFCKDQVYLDGALQLLKRRRTLDFHMLVRLGKVAHGDVDRLMEHCQVEGTRIPSFMNDLAQYRQQLNNIAFCNGLTDTMLEDVA</sequence>